<gene>
    <name evidence="1" type="ORF">H0A36_19220</name>
</gene>
<dbReference type="InterPro" id="IPR038316">
    <property type="entry name" value="DUF5062_sf"/>
</dbReference>
<accession>A0A853I8V0</accession>
<dbReference type="InterPro" id="IPR032036">
    <property type="entry name" value="DUF5062"/>
</dbReference>
<reference evidence="1 2" key="1">
    <citation type="submission" date="2020-07" db="EMBL/GenBank/DDBJ databases">
        <title>Endozoicomonas sp. nov., isolated from sediment.</title>
        <authorList>
            <person name="Gu T."/>
        </authorList>
    </citation>
    <scope>NUCLEOTIDE SEQUENCE [LARGE SCALE GENOMIC DNA]</scope>
    <source>
        <strain evidence="1 2">SM1973</strain>
    </source>
</reference>
<evidence type="ECO:0000313" key="2">
    <source>
        <dbReference type="Proteomes" id="UP000569732"/>
    </source>
</evidence>
<proteinExistence type="predicted"/>
<dbReference type="Gene3D" id="1.20.120.1930">
    <property type="entry name" value="Uncharacterised protein PF16691, DUF5062"/>
    <property type="match status" value="1"/>
</dbReference>
<organism evidence="1 2">
    <name type="scientific">Spartinivicinus marinus</name>
    <dbReference type="NCBI Taxonomy" id="2994442"/>
    <lineage>
        <taxon>Bacteria</taxon>
        <taxon>Pseudomonadati</taxon>
        <taxon>Pseudomonadota</taxon>
        <taxon>Gammaproteobacteria</taxon>
        <taxon>Oceanospirillales</taxon>
        <taxon>Zooshikellaceae</taxon>
        <taxon>Spartinivicinus</taxon>
    </lineage>
</organism>
<comment type="caution">
    <text evidence="1">The sequence shown here is derived from an EMBL/GenBank/DDBJ whole genome shotgun (WGS) entry which is preliminary data.</text>
</comment>
<dbReference type="Pfam" id="PF16691">
    <property type="entry name" value="DUF5062"/>
    <property type="match status" value="1"/>
</dbReference>
<dbReference type="AlphaFoldDB" id="A0A853I8V0"/>
<dbReference type="Proteomes" id="UP000569732">
    <property type="component" value="Unassembled WGS sequence"/>
</dbReference>
<name>A0A853I8V0_9GAMM</name>
<evidence type="ECO:0000313" key="1">
    <source>
        <dbReference type="EMBL" id="NYZ68152.1"/>
    </source>
</evidence>
<protein>
    <submittedName>
        <fullName evidence="1">DUF5062 family protein</fullName>
    </submittedName>
</protein>
<keyword evidence="2" id="KW-1185">Reference proteome</keyword>
<sequence length="88" mass="10082">MKKLKNEAGLVKEALRVGAIYAEKRGVGQVDESDPQKVKVTFVYRLLVHDNLIQPLAKGQENEPNMRHKLALWISRQLPKDHPLLKDE</sequence>
<dbReference type="RefSeq" id="WP_180570169.1">
    <property type="nucleotide sequence ID" value="NZ_JACCKB010000036.1"/>
</dbReference>
<dbReference type="EMBL" id="JACCKB010000036">
    <property type="protein sequence ID" value="NYZ68152.1"/>
    <property type="molecule type" value="Genomic_DNA"/>
</dbReference>